<evidence type="ECO:0000313" key="6">
    <source>
        <dbReference type="EMBL" id="ROR35202.1"/>
    </source>
</evidence>
<accession>A0A3N1YBZ3</accession>
<dbReference type="CDD" id="cd00408">
    <property type="entry name" value="DHDPS-like"/>
    <property type="match status" value="1"/>
</dbReference>
<dbReference type="PIRSF" id="PIRSF001365">
    <property type="entry name" value="DHDPS"/>
    <property type="match status" value="1"/>
</dbReference>
<keyword evidence="7" id="KW-1185">Reference proteome</keyword>
<dbReference type="SUPFAM" id="SSF51569">
    <property type="entry name" value="Aldolase"/>
    <property type="match status" value="1"/>
</dbReference>
<organism evidence="6 7">
    <name type="scientific">Inmirania thermothiophila</name>
    <dbReference type="NCBI Taxonomy" id="1750597"/>
    <lineage>
        <taxon>Bacteria</taxon>
        <taxon>Pseudomonadati</taxon>
        <taxon>Pseudomonadota</taxon>
        <taxon>Gammaproteobacteria</taxon>
        <taxon>Chromatiales</taxon>
        <taxon>Ectothiorhodospiraceae</taxon>
        <taxon>Inmirania</taxon>
    </lineage>
</organism>
<dbReference type="Pfam" id="PF00701">
    <property type="entry name" value="DHDPS"/>
    <property type="match status" value="1"/>
</dbReference>
<proteinExistence type="inferred from homology"/>
<dbReference type="SMART" id="SM01130">
    <property type="entry name" value="DHDPS"/>
    <property type="match status" value="1"/>
</dbReference>
<keyword evidence="2" id="KW-0704">Schiff base</keyword>
<gene>
    <name evidence="6" type="ORF">EDC57_1119</name>
</gene>
<dbReference type="InterPro" id="IPR020624">
    <property type="entry name" value="Schiff_base-form_aldolases_CS"/>
</dbReference>
<dbReference type="PANTHER" id="PTHR12128">
    <property type="entry name" value="DIHYDRODIPICOLINATE SYNTHASE"/>
    <property type="match status" value="1"/>
</dbReference>
<feature type="binding site" evidence="5">
    <location>
        <position position="213"/>
    </location>
    <ligand>
        <name>pyruvate</name>
        <dbReference type="ChEBI" id="CHEBI:15361"/>
    </ligand>
</feature>
<evidence type="ECO:0000256" key="5">
    <source>
        <dbReference type="PIRSR" id="PIRSR001365-2"/>
    </source>
</evidence>
<dbReference type="OrthoDB" id="9816489at2"/>
<dbReference type="InterPro" id="IPR002220">
    <property type="entry name" value="DapA-like"/>
</dbReference>
<dbReference type="Proteomes" id="UP000276634">
    <property type="component" value="Unassembled WGS sequence"/>
</dbReference>
<feature type="binding site" evidence="5">
    <location>
        <position position="50"/>
    </location>
    <ligand>
        <name>pyruvate</name>
        <dbReference type="ChEBI" id="CHEBI:15361"/>
    </ligand>
</feature>
<evidence type="ECO:0000256" key="4">
    <source>
        <dbReference type="PIRSR" id="PIRSR001365-1"/>
    </source>
</evidence>
<evidence type="ECO:0000256" key="1">
    <source>
        <dbReference type="ARBA" id="ARBA00023239"/>
    </source>
</evidence>
<keyword evidence="1 3" id="KW-0456">Lyase</keyword>
<dbReference type="AlphaFoldDB" id="A0A3N1YBZ3"/>
<dbReference type="PANTHER" id="PTHR12128:SF67">
    <property type="entry name" value="BLR3884 PROTEIN"/>
    <property type="match status" value="1"/>
</dbReference>
<feature type="active site" description="Proton donor/acceptor" evidence="4">
    <location>
        <position position="142"/>
    </location>
</feature>
<dbReference type="RefSeq" id="WP_123400831.1">
    <property type="nucleotide sequence ID" value="NZ_RJVI01000001.1"/>
</dbReference>
<dbReference type="Gene3D" id="3.20.20.70">
    <property type="entry name" value="Aldolase class I"/>
    <property type="match status" value="1"/>
</dbReference>
<reference evidence="6 7" key="1">
    <citation type="submission" date="2018-11" db="EMBL/GenBank/DDBJ databases">
        <title>Genomic Encyclopedia of Type Strains, Phase IV (KMG-IV): sequencing the most valuable type-strain genomes for metagenomic binning, comparative biology and taxonomic classification.</title>
        <authorList>
            <person name="Goeker M."/>
        </authorList>
    </citation>
    <scope>NUCLEOTIDE SEQUENCE [LARGE SCALE GENOMIC DNA]</scope>
    <source>
        <strain evidence="6 7">DSM 100275</strain>
    </source>
</reference>
<dbReference type="InterPro" id="IPR013785">
    <property type="entry name" value="Aldolase_TIM"/>
</dbReference>
<evidence type="ECO:0000256" key="3">
    <source>
        <dbReference type="PIRNR" id="PIRNR001365"/>
    </source>
</evidence>
<evidence type="ECO:0000256" key="2">
    <source>
        <dbReference type="ARBA" id="ARBA00023270"/>
    </source>
</evidence>
<protein>
    <submittedName>
        <fullName evidence="6">4-hydroxy-tetrahydrodipicolinate synthase</fullName>
    </submittedName>
</protein>
<dbReference type="EMBL" id="RJVI01000001">
    <property type="protein sequence ID" value="ROR35202.1"/>
    <property type="molecule type" value="Genomic_DNA"/>
</dbReference>
<feature type="active site" description="Schiff-base intermediate with substrate" evidence="4">
    <location>
        <position position="172"/>
    </location>
</feature>
<dbReference type="PROSITE" id="PS00665">
    <property type="entry name" value="DHDPS_1"/>
    <property type="match status" value="1"/>
</dbReference>
<dbReference type="PRINTS" id="PR00146">
    <property type="entry name" value="DHPICSNTHASE"/>
</dbReference>
<comment type="caution">
    <text evidence="6">The sequence shown here is derived from an EMBL/GenBank/DDBJ whole genome shotgun (WGS) entry which is preliminary data.</text>
</comment>
<evidence type="ECO:0000313" key="7">
    <source>
        <dbReference type="Proteomes" id="UP000276634"/>
    </source>
</evidence>
<sequence>MGADGPVSGIWSPTLTPLGDDGAIDVARLAAHVRWQLEGGCHGVVLFGTTGEGPSFTAAERMQALEGLLAQGVDARRLVVGTGCCALPDTVTLTRHALACGCRAVLVLPPFYFKDVSAEGLRAAFAQVVEAVGDARLRMLLYHFPRLSGVPIPPAVLGRLAADFPGVVCGVKDSSGDPDSLHAFLGAGEGLCVLPGTEALLLAGLRAGAAGCISAGANVNPGGLRAVWAAWQAGDEAAAEAAQAAAGAVRAALAGAPMIPGLKALTARRTADAAWLAVRPPLRPLDPEAAARLAAAVAAVRPGGGGPAR</sequence>
<comment type="similarity">
    <text evidence="3">Belongs to the DapA family.</text>
</comment>
<dbReference type="GO" id="GO:0008840">
    <property type="term" value="F:4-hydroxy-tetrahydrodipicolinate synthase activity"/>
    <property type="evidence" value="ECO:0007669"/>
    <property type="project" value="TreeGrafter"/>
</dbReference>
<name>A0A3N1YBZ3_9GAMM</name>